<dbReference type="EMBL" id="AB290000">
    <property type="protein sequence ID" value="BAF45564.1"/>
    <property type="molecule type" value="Genomic_DNA"/>
</dbReference>
<dbReference type="EMBL" id="AB290003">
    <property type="protein sequence ID" value="BAF45570.1"/>
    <property type="molecule type" value="Genomic_DNA"/>
</dbReference>
<dbReference type="GeneID" id="5179631"/>
<dbReference type="RefSeq" id="YP_001029428.1">
    <property type="nucleotide sequence ID" value="NC_008926.1"/>
</dbReference>
<evidence type="ECO:0000313" key="1">
    <source>
        <dbReference type="EMBL" id="BAF45564.1"/>
    </source>
</evidence>
<accession>A2PZZ2</accession>
<organism evidence="1 3">
    <name type="scientific">Ichnoviriform fumiferanae</name>
    <dbReference type="NCBI Taxonomy" id="419435"/>
    <lineage>
        <taxon>Viruses</taxon>
        <taxon>Viruses incertae sedis</taxon>
        <taxon>Polydnaviriformidae</taxon>
        <taxon>Ichnoviriform</taxon>
    </lineage>
</organism>
<dbReference type="GeneID" id="5179614"/>
<dbReference type="KEGG" id="vg:5179614"/>
<evidence type="ECO:0000313" key="2">
    <source>
        <dbReference type="EMBL" id="BAF45570.1"/>
    </source>
</evidence>
<dbReference type="KEGG" id="vg:5179631"/>
<dbReference type="RefSeq" id="YP_001029445.1">
    <property type="nucleotide sequence ID" value="NC_008941.1"/>
</dbReference>
<sequence>MNDRNHLCSHGLGRSLLKYDLTDFLYLQDNPGSYVHPVVVFIKSSHFILRITGGMIDISIALLSVTNKFDTESSCSVKLTSSILRTIISRILRTMSVVLLFINSASVS</sequence>
<reference evidence="1 3" key="1">
    <citation type="journal article" date="2007" name="J. Virol.">
        <title>Genomic and morphological features of a banchine polydnavirus: comparison with bracoviruses and ichnoviruses.</title>
        <authorList>
            <person name="Lapointe R."/>
            <person name="Tanaka K."/>
            <person name="Barney W.E."/>
            <person name="Whitfield J.B."/>
            <person name="Banks J.C."/>
            <person name="Beliveau C."/>
            <person name="Stoltz D."/>
            <person name="Webb B.A."/>
            <person name="Cusson M."/>
        </authorList>
    </citation>
    <scope>NUCLEOTIDE SEQUENCE [LARGE SCALE GENOMIC DNA]</scope>
</reference>
<proteinExistence type="predicted"/>
<protein>
    <submittedName>
        <fullName evidence="1">GfV-D1-ORF2</fullName>
    </submittedName>
    <submittedName>
        <fullName evidence="2">GfV-D4-ORF2</fullName>
    </submittedName>
</protein>
<name>A2PZZ2_9VIRU</name>
<evidence type="ECO:0000313" key="3">
    <source>
        <dbReference type="Proteomes" id="UP000203987"/>
    </source>
</evidence>
<dbReference type="Proteomes" id="UP000203987">
    <property type="component" value="Genome"/>
</dbReference>